<accession>A0A2V2FJJ1</accession>
<dbReference type="RefSeq" id="WP_022938923.1">
    <property type="nucleotide sequence ID" value="NZ_CABKRQ010000007.1"/>
</dbReference>
<dbReference type="EMBL" id="QJKH01000024">
    <property type="protein sequence ID" value="PXX74519.1"/>
    <property type="molecule type" value="Genomic_DNA"/>
</dbReference>
<evidence type="ECO:0000313" key="3">
    <source>
        <dbReference type="Proteomes" id="UP000247612"/>
    </source>
</evidence>
<proteinExistence type="predicted"/>
<name>A0A2V2FJJ1_9FIRM</name>
<evidence type="ECO:0000259" key="1">
    <source>
        <dbReference type="Pfam" id="PF04961"/>
    </source>
</evidence>
<dbReference type="STRING" id="1034346.GCA_000313565_02638"/>
<dbReference type="GO" id="GO:0003824">
    <property type="term" value="F:catalytic activity"/>
    <property type="evidence" value="ECO:0007669"/>
    <property type="project" value="InterPro"/>
</dbReference>
<dbReference type="InterPro" id="IPR036178">
    <property type="entry name" value="Formintransfe-cycloase-like_sf"/>
</dbReference>
<dbReference type="Proteomes" id="UP000247612">
    <property type="component" value="Unassembled WGS sequence"/>
</dbReference>
<gene>
    <name evidence="2" type="ORF">DES51_12425</name>
</gene>
<dbReference type="Pfam" id="PF04961">
    <property type="entry name" value="FTCD_C"/>
    <property type="match status" value="1"/>
</dbReference>
<dbReference type="SUPFAM" id="SSF101262">
    <property type="entry name" value="Methenyltetrahydrofolate cyclohydrolase-like"/>
    <property type="match status" value="1"/>
</dbReference>
<reference evidence="2 3" key="1">
    <citation type="submission" date="2018-05" db="EMBL/GenBank/DDBJ databases">
        <title>Genomic Encyclopedia of Type Strains, Phase IV (KMG-IV): sequencing the most valuable type-strain genomes for metagenomic binning, comparative biology and taxonomic classification.</title>
        <authorList>
            <person name="Goeker M."/>
        </authorList>
    </citation>
    <scope>NUCLEOTIDE SEQUENCE [LARGE SCALE GENOMIC DNA]</scope>
    <source>
        <strain evidence="2 3">JC118</strain>
    </source>
</reference>
<dbReference type="AlphaFoldDB" id="A0A2V2FJJ1"/>
<protein>
    <submittedName>
        <fullName evidence="2">Formimidoyltetrahydrofolate cyclodeaminase</fullName>
    </submittedName>
</protein>
<organism evidence="2 3">
    <name type="scientific">Dielma fastidiosa</name>
    <dbReference type="NCBI Taxonomy" id="1034346"/>
    <lineage>
        <taxon>Bacteria</taxon>
        <taxon>Bacillati</taxon>
        <taxon>Bacillota</taxon>
        <taxon>Erysipelotrichia</taxon>
        <taxon>Erysipelotrichales</taxon>
        <taxon>Erysipelotrichaceae</taxon>
        <taxon>Dielma</taxon>
    </lineage>
</organism>
<dbReference type="Gene3D" id="1.20.120.680">
    <property type="entry name" value="Formiminotetrahydrofolate cyclodeaminase monomer, up-and-down helical bundle"/>
    <property type="match status" value="1"/>
</dbReference>
<comment type="caution">
    <text evidence="2">The sequence shown here is derived from an EMBL/GenBank/DDBJ whole genome shotgun (WGS) entry which is preliminary data.</text>
</comment>
<keyword evidence="3" id="KW-1185">Reference proteome</keyword>
<dbReference type="InterPro" id="IPR007044">
    <property type="entry name" value="Cyclodeamin/CycHdrlase"/>
</dbReference>
<feature type="domain" description="Cyclodeaminase/cyclohydrolase" evidence="1">
    <location>
        <begin position="5"/>
        <end position="180"/>
    </location>
</feature>
<sequence length="203" mass="22232">MNNETINNFLNQVDSASPTPGGGCVAALVAQLGLCLGRMYGHLSVKRKAFLAQDEAVQQNFMQSFEKLSNMREVLEGLAAADMEAYQSVIDAYRQKDAQLIQQAIHKAIDVPFKTMQTAVEAMSLLVQMMPYGNQKAVSDCAIAVILCDACAASSYLNVFINIQTLEDQEEAEKALKAIDELKAAAAEMKEQSFAECIRLIKQ</sequence>
<evidence type="ECO:0000313" key="2">
    <source>
        <dbReference type="EMBL" id="PXX74519.1"/>
    </source>
</evidence>
<dbReference type="OrthoDB" id="7959174at2"/>